<evidence type="ECO:0000256" key="1">
    <source>
        <dbReference type="ARBA" id="ARBA00004167"/>
    </source>
</evidence>
<dbReference type="InterPro" id="IPR045232">
    <property type="entry name" value="FAM234"/>
</dbReference>
<comment type="subcellular location">
    <subcellularLocation>
        <location evidence="1">Membrane</location>
        <topology evidence="1">Single-pass membrane protein</topology>
    </subcellularLocation>
</comment>
<reference evidence="6" key="1">
    <citation type="journal article" date="2020" name="bioRxiv">
        <title>Comparative genomics of Chlamydomonas.</title>
        <authorList>
            <person name="Craig R.J."/>
            <person name="Hasan A.R."/>
            <person name="Ness R.W."/>
            <person name="Keightley P.D."/>
        </authorList>
    </citation>
    <scope>NUCLEOTIDE SEQUENCE</scope>
    <source>
        <strain evidence="6">CCAP 11/70</strain>
    </source>
</reference>
<evidence type="ECO:0000256" key="3">
    <source>
        <dbReference type="ARBA" id="ARBA00022989"/>
    </source>
</evidence>
<keyword evidence="3" id="KW-1133">Transmembrane helix</keyword>
<evidence type="ECO:0000313" key="7">
    <source>
        <dbReference type="Proteomes" id="UP000612055"/>
    </source>
</evidence>
<feature type="region of interest" description="Disordered" evidence="5">
    <location>
        <begin position="224"/>
        <end position="247"/>
    </location>
</feature>
<dbReference type="EMBL" id="JAEHOE010000177">
    <property type="protein sequence ID" value="KAG2483409.1"/>
    <property type="molecule type" value="Genomic_DNA"/>
</dbReference>
<feature type="compositionally biased region" description="Low complexity" evidence="5">
    <location>
        <begin position="382"/>
        <end position="398"/>
    </location>
</feature>
<dbReference type="SUPFAM" id="SSF69318">
    <property type="entry name" value="Integrin alpha N-terminal domain"/>
    <property type="match status" value="1"/>
</dbReference>
<dbReference type="GO" id="GO:0016020">
    <property type="term" value="C:membrane"/>
    <property type="evidence" value="ECO:0007669"/>
    <property type="project" value="UniProtKB-SubCell"/>
</dbReference>
<name>A0A835XNN4_9CHLO</name>
<protein>
    <recommendedName>
        <fullName evidence="8">VCBS repeat-containing protein</fullName>
    </recommendedName>
</protein>
<dbReference type="PANTHER" id="PTHR21419:SF23">
    <property type="entry name" value="PROTEIN DEFECTIVE IN EXINE FORMATION 1"/>
    <property type="match status" value="1"/>
</dbReference>
<evidence type="ECO:0000256" key="4">
    <source>
        <dbReference type="ARBA" id="ARBA00023136"/>
    </source>
</evidence>
<evidence type="ECO:0000256" key="2">
    <source>
        <dbReference type="ARBA" id="ARBA00022692"/>
    </source>
</evidence>
<keyword evidence="7" id="KW-1185">Reference proteome</keyword>
<dbReference type="PANTHER" id="PTHR21419">
    <property type="match status" value="1"/>
</dbReference>
<dbReference type="InterPro" id="IPR028994">
    <property type="entry name" value="Integrin_alpha_N"/>
</dbReference>
<accession>A0A835XNN4</accession>
<evidence type="ECO:0008006" key="8">
    <source>
        <dbReference type="Google" id="ProtNLM"/>
    </source>
</evidence>
<evidence type="ECO:0000313" key="6">
    <source>
        <dbReference type="EMBL" id="KAG2483409.1"/>
    </source>
</evidence>
<organism evidence="6 7">
    <name type="scientific">Edaphochlamys debaryana</name>
    <dbReference type="NCBI Taxonomy" id="47281"/>
    <lineage>
        <taxon>Eukaryota</taxon>
        <taxon>Viridiplantae</taxon>
        <taxon>Chlorophyta</taxon>
        <taxon>core chlorophytes</taxon>
        <taxon>Chlorophyceae</taxon>
        <taxon>CS clade</taxon>
        <taxon>Chlamydomonadales</taxon>
        <taxon>Chlamydomonadales incertae sedis</taxon>
        <taxon>Edaphochlamys</taxon>
    </lineage>
</organism>
<feature type="region of interest" description="Disordered" evidence="5">
    <location>
        <begin position="296"/>
        <end position="415"/>
    </location>
</feature>
<evidence type="ECO:0000256" key="5">
    <source>
        <dbReference type="SAM" id="MobiDB-lite"/>
    </source>
</evidence>
<dbReference type="Proteomes" id="UP000612055">
    <property type="component" value="Unassembled WGS sequence"/>
</dbReference>
<sequence length="600" mass="62888">MPSRRHRPGLGLRVSCAAAVALVVCIAAAPLGALAQLSTAVAHDKQLKEVSGDNKYRDRKADLDKEGDIQHEGPVPGAQHCGKHRLDLGWMTEATSSVYATPLITDLHADGRRDIIVPSFVHYLEVLEGPNGGQAVGWPAFHSSSVHASPLLYDVDFDGVRDVLLATYDGQILFYKDTGDKMREGIQISRLRVRKDWYVGLDPTDPFDHTHPDAHADLGKPLTRAAKGDRDAQAKTPTGGSGGTNSMTERVRKFVKQISEYRAKYGDTAADKLMAEARLTNAVFYDAVMAMVAEQKKADGGASGSSGASGSRRRLMSMDEGESEGGAASGIGLGGGRGAGARRRLMQAEGGATTTTTTTTTTNPDGSKTTTVVSTDPASGVTTTETTTVKPDGTTTSTSRSAVPEGTATVEAGPGGATQISKEAAESFDIFEVQEVDTATAVGGGGGVDPQLDGEGLALGEGEGIDAATQAEFEAAQAAFEAERARLEAAGLTNPDGDVTAEQLAAAGEGLGSDVDLDMFLSRLQYDEFGDLDATAEILAGSADEHEHGIDLNAADPDAFDSDHYKHLYLGDYVGGNGRGFRGWLDEDFHQLIGIGRDGS</sequence>
<feature type="compositionally biased region" description="Low complexity" evidence="5">
    <location>
        <begin position="353"/>
        <end position="362"/>
    </location>
</feature>
<keyword evidence="2" id="KW-0812">Transmembrane</keyword>
<feature type="compositionally biased region" description="Gly residues" evidence="5">
    <location>
        <begin position="327"/>
        <end position="339"/>
    </location>
</feature>
<comment type="caution">
    <text evidence="6">The sequence shown here is derived from an EMBL/GenBank/DDBJ whole genome shotgun (WGS) entry which is preliminary data.</text>
</comment>
<keyword evidence="4" id="KW-0472">Membrane</keyword>
<proteinExistence type="predicted"/>
<dbReference type="OrthoDB" id="200924at2759"/>
<dbReference type="AlphaFoldDB" id="A0A835XNN4"/>
<gene>
    <name evidence="6" type="ORF">HYH03_017717</name>
</gene>
<feature type="compositionally biased region" description="Polar residues" evidence="5">
    <location>
        <begin position="363"/>
        <end position="381"/>
    </location>
</feature>